<dbReference type="EMBL" id="CM055093">
    <property type="protein sequence ID" value="KAJ7567494.1"/>
    <property type="molecule type" value="Genomic_DNA"/>
</dbReference>
<accession>A0ACC2ELP6</accession>
<name>A0ACC2ELP6_DIPCM</name>
<reference evidence="2" key="1">
    <citation type="journal article" date="2024" name="Proc. Natl. Acad. Sci. U.S.A.">
        <title>Extraordinary preservation of gene collinearity over three hundred million years revealed in homosporous lycophytes.</title>
        <authorList>
            <person name="Li C."/>
            <person name="Wickell D."/>
            <person name="Kuo L.Y."/>
            <person name="Chen X."/>
            <person name="Nie B."/>
            <person name="Liao X."/>
            <person name="Peng D."/>
            <person name="Ji J."/>
            <person name="Jenkins J."/>
            <person name="Williams M."/>
            <person name="Shu S."/>
            <person name="Plott C."/>
            <person name="Barry K."/>
            <person name="Rajasekar S."/>
            <person name="Grimwood J."/>
            <person name="Han X."/>
            <person name="Sun S."/>
            <person name="Hou Z."/>
            <person name="He W."/>
            <person name="Dai G."/>
            <person name="Sun C."/>
            <person name="Schmutz J."/>
            <person name="Leebens-Mack J.H."/>
            <person name="Li F.W."/>
            <person name="Wang L."/>
        </authorList>
    </citation>
    <scope>NUCLEOTIDE SEQUENCE [LARGE SCALE GENOMIC DNA]</scope>
    <source>
        <strain evidence="2">cv. PW_Plant_1</strain>
    </source>
</reference>
<proteinExistence type="predicted"/>
<protein>
    <submittedName>
        <fullName evidence="1">Uncharacterized protein</fullName>
    </submittedName>
</protein>
<sequence>MQKMGRLSCLRMFTRKNKDKIVEDKETESKQDITTKVFPSFTSPMNLPHPQTATTVSTDMTLVEQNMTVFNVNHSRLLNSEGKGSDADILLDDTKVQPCGCKSLSSRSGDLAQLTSRKIEAVMIDIEMLTNQAFSSVSGDLEHEQDCEKESSLLTPLTIEDESSKLASTVTDDHVLGGKVTDNFLLVDNGSPRHYCGSHQSASIEGCDARSADIHNISGHLSDPGLYHSKYLESTFGSPIIGCISSCSRFEDEGEYRRKDLENNRVLNVTSYQTADSSPLELLPDDNTANAVSNDSQPREHICELQRQSILLSAKLKDAEGVRNEMAGCATCISKMTNLKGVSGCSEKLSWHQAETSSEQSGIRPDSKRHAMDKDSLRLASSSSSFTKIIESCTFEVLPPKESIKFSGYSGFKRVEEWVNSVDPVAVPPNEKPVTVGAGCDSPSLKPSQQSRVHNLFAQRTERDIADGPNNSDINMMADLDVANTVARSVTSLATIAHLSGFGLRVVPMLGALTSLKILNLSSNAIGRIFPGSFPKGLHSLDLSRNKITTIEGLRELSRLRILNLSYNRISRIAQGLANCTSLRELRLANNKISEIEGLHRLTKLCFLDLSFNKLTTTKSLGQLTANYSCLQALDLTGNAVHSNLGDEQLRKFVSGLVPGIIYLNKQTIKAAFAKEVAAGNNIGRIVLGSANHQHSGKSTNKAKRIAGSKTEKQHIRSRNGGVVKHSDDPNSIVPGKLIN</sequence>
<comment type="caution">
    <text evidence="1">The sequence shown here is derived from an EMBL/GenBank/DDBJ whole genome shotgun (WGS) entry which is preliminary data.</text>
</comment>
<keyword evidence="2" id="KW-1185">Reference proteome</keyword>
<dbReference type="Proteomes" id="UP001162992">
    <property type="component" value="Chromosome 2"/>
</dbReference>
<evidence type="ECO:0000313" key="2">
    <source>
        <dbReference type="Proteomes" id="UP001162992"/>
    </source>
</evidence>
<evidence type="ECO:0000313" key="1">
    <source>
        <dbReference type="EMBL" id="KAJ7567494.1"/>
    </source>
</evidence>
<organism evidence="1 2">
    <name type="scientific">Diphasiastrum complanatum</name>
    <name type="common">Issler's clubmoss</name>
    <name type="synonym">Lycopodium complanatum</name>
    <dbReference type="NCBI Taxonomy" id="34168"/>
    <lineage>
        <taxon>Eukaryota</taxon>
        <taxon>Viridiplantae</taxon>
        <taxon>Streptophyta</taxon>
        <taxon>Embryophyta</taxon>
        <taxon>Tracheophyta</taxon>
        <taxon>Lycopodiopsida</taxon>
        <taxon>Lycopodiales</taxon>
        <taxon>Lycopodiaceae</taxon>
        <taxon>Lycopodioideae</taxon>
        <taxon>Diphasiastrum</taxon>
    </lineage>
</organism>
<gene>
    <name evidence="1" type="ORF">O6H91_02G150400</name>
</gene>